<evidence type="ECO:0000313" key="1">
    <source>
        <dbReference type="EMBL" id="KAJ5525514.1"/>
    </source>
</evidence>
<proteinExistence type="predicted"/>
<reference evidence="1 2" key="1">
    <citation type="journal article" date="2023" name="IMA Fungus">
        <title>Comparative genomic study of the Penicillium genus elucidates a diverse pangenome and 15 lateral gene transfer events.</title>
        <authorList>
            <person name="Petersen C."/>
            <person name="Sorensen T."/>
            <person name="Nielsen M.R."/>
            <person name="Sondergaard T.E."/>
            <person name="Sorensen J.L."/>
            <person name="Fitzpatrick D.A."/>
            <person name="Frisvad J.C."/>
            <person name="Nielsen K.L."/>
        </authorList>
    </citation>
    <scope>NUCLEOTIDE SEQUENCE [LARGE SCALE GENOMIC DNA]</scope>
    <source>
        <strain evidence="1 2">IBT 35679</strain>
    </source>
</reference>
<dbReference type="Proteomes" id="UP001220324">
    <property type="component" value="Unassembled WGS sequence"/>
</dbReference>
<name>A0AAD6GBD3_9EURO</name>
<gene>
    <name evidence="1" type="ORF">N7494_012164</name>
</gene>
<evidence type="ECO:0008006" key="3">
    <source>
        <dbReference type="Google" id="ProtNLM"/>
    </source>
</evidence>
<evidence type="ECO:0000313" key="2">
    <source>
        <dbReference type="Proteomes" id="UP001220324"/>
    </source>
</evidence>
<comment type="caution">
    <text evidence="1">The sequence shown here is derived from an EMBL/GenBank/DDBJ whole genome shotgun (WGS) entry which is preliminary data.</text>
</comment>
<dbReference type="AlphaFoldDB" id="A0AAD6GBD3"/>
<accession>A0AAD6GBD3</accession>
<protein>
    <recommendedName>
        <fullName evidence="3">NAD(P)-binding domain-containing protein</fullName>
    </recommendedName>
</protein>
<dbReference type="EMBL" id="JAQIZZ010000008">
    <property type="protein sequence ID" value="KAJ5525514.1"/>
    <property type="molecule type" value="Genomic_DNA"/>
</dbReference>
<sequence length="188" mass="20277">MSNLPDPLPVILCGQSTKIGKPVAEAMLPEIEVIHFIQTNDAALAEIPHLLAGRGPQSPHDNGVGSGNYSQPARAVICGHGYSVSDVETFRAACEGVIQEPVVWVLSDPAKQRAPDASLPGEGYAKVAAQLAKDIIMKWKEDGADKDEVIFFQALSFGVIMIAGARAQYFGNLRNLTPRWARHYTEAI</sequence>
<organism evidence="1 2">
    <name type="scientific">Penicillium frequentans</name>
    <dbReference type="NCBI Taxonomy" id="3151616"/>
    <lineage>
        <taxon>Eukaryota</taxon>
        <taxon>Fungi</taxon>
        <taxon>Dikarya</taxon>
        <taxon>Ascomycota</taxon>
        <taxon>Pezizomycotina</taxon>
        <taxon>Eurotiomycetes</taxon>
        <taxon>Eurotiomycetidae</taxon>
        <taxon>Eurotiales</taxon>
        <taxon>Aspergillaceae</taxon>
        <taxon>Penicillium</taxon>
    </lineage>
</organism>
<keyword evidence="2" id="KW-1185">Reference proteome</keyword>